<dbReference type="RefSeq" id="WP_377305121.1">
    <property type="nucleotide sequence ID" value="NZ_CP180191.1"/>
</dbReference>
<organism evidence="2 3">
    <name type="scientific">Piscinibacterium candidicorallinum</name>
    <dbReference type="NCBI Taxonomy" id="1793872"/>
    <lineage>
        <taxon>Bacteria</taxon>
        <taxon>Pseudomonadati</taxon>
        <taxon>Pseudomonadota</taxon>
        <taxon>Betaproteobacteria</taxon>
        <taxon>Burkholderiales</taxon>
        <taxon>Piscinibacterium</taxon>
    </lineage>
</organism>
<proteinExistence type="predicted"/>
<evidence type="ECO:0000313" key="3">
    <source>
        <dbReference type="Proteomes" id="UP001595556"/>
    </source>
</evidence>
<feature type="region of interest" description="Disordered" evidence="1">
    <location>
        <begin position="88"/>
        <end position="120"/>
    </location>
</feature>
<evidence type="ECO:0000256" key="1">
    <source>
        <dbReference type="SAM" id="MobiDB-lite"/>
    </source>
</evidence>
<dbReference type="Proteomes" id="UP001595556">
    <property type="component" value="Unassembled WGS sequence"/>
</dbReference>
<feature type="compositionally biased region" description="Low complexity" evidence="1">
    <location>
        <begin position="91"/>
        <end position="107"/>
    </location>
</feature>
<protein>
    <submittedName>
        <fullName evidence="2">Uncharacterized protein</fullName>
    </submittedName>
</protein>
<dbReference type="EMBL" id="JBHRTI010000010">
    <property type="protein sequence ID" value="MFC3148824.1"/>
    <property type="molecule type" value="Genomic_DNA"/>
</dbReference>
<keyword evidence="3" id="KW-1185">Reference proteome</keyword>
<reference evidence="3" key="1">
    <citation type="journal article" date="2019" name="Int. J. Syst. Evol. Microbiol.">
        <title>The Global Catalogue of Microorganisms (GCM) 10K type strain sequencing project: providing services to taxonomists for standard genome sequencing and annotation.</title>
        <authorList>
            <consortium name="The Broad Institute Genomics Platform"/>
            <consortium name="The Broad Institute Genome Sequencing Center for Infectious Disease"/>
            <person name="Wu L."/>
            <person name="Ma J."/>
        </authorList>
    </citation>
    <scope>NUCLEOTIDE SEQUENCE [LARGE SCALE GENOMIC DNA]</scope>
    <source>
        <strain evidence="3">KCTC 52168</strain>
    </source>
</reference>
<sequence>MKVPAIRIEINGEPKVIAGAQDLAMLGAHLSIGASGPNQNIDCTNPVFSLLVMGLAIHAPQPRQLTWLNGTQLRPGDRVVMEIVEVDEPTAPEQELSSPSSEQLAAASRRERGGRRRKPV</sequence>
<name>A0ABV7H8A8_9BURK</name>
<comment type="caution">
    <text evidence="2">The sequence shown here is derived from an EMBL/GenBank/DDBJ whole genome shotgun (WGS) entry which is preliminary data.</text>
</comment>
<accession>A0ABV7H8A8</accession>
<gene>
    <name evidence="2" type="ORF">ACFOEN_14420</name>
</gene>
<evidence type="ECO:0000313" key="2">
    <source>
        <dbReference type="EMBL" id="MFC3148824.1"/>
    </source>
</evidence>